<dbReference type="EMBL" id="VJNA01000008">
    <property type="protein sequence ID" value="TSE25997.1"/>
    <property type="molecule type" value="Genomic_DNA"/>
</dbReference>
<evidence type="ECO:0000256" key="1">
    <source>
        <dbReference type="SAM" id="Phobius"/>
    </source>
</evidence>
<reference evidence="2 3" key="1">
    <citation type="submission" date="2019-07" db="EMBL/GenBank/DDBJ databases">
        <title>Tepidimonas aquatica CLN-1 draft genome.</title>
        <authorList>
            <person name="Da Costa M.S."/>
            <person name="Froufe H.J.C."/>
            <person name="Egas C."/>
            <person name="Albuquerque L."/>
        </authorList>
    </citation>
    <scope>NUCLEOTIDE SEQUENCE [LARGE SCALE GENOMIC DNA]</scope>
    <source>
        <strain evidence="2 3">CLN-1</strain>
    </source>
</reference>
<evidence type="ECO:0000313" key="3">
    <source>
        <dbReference type="Proteomes" id="UP000318554"/>
    </source>
</evidence>
<evidence type="ECO:0000313" key="2">
    <source>
        <dbReference type="EMBL" id="TSE25997.1"/>
    </source>
</evidence>
<dbReference type="Pfam" id="PF10003">
    <property type="entry name" value="DUF2244"/>
    <property type="match status" value="1"/>
</dbReference>
<gene>
    <name evidence="2" type="ORF">Taqua_00843</name>
</gene>
<dbReference type="InterPro" id="IPR019253">
    <property type="entry name" value="DUF2244_TM"/>
</dbReference>
<protein>
    <recommendedName>
        <fullName evidence="4">DUF2244 domain-containing protein</fullName>
    </recommendedName>
</protein>
<keyword evidence="3" id="KW-1185">Reference proteome</keyword>
<accession>A0A554WQZ3</accession>
<organism evidence="2 3">
    <name type="scientific">Tepidimonas aquatica</name>
    <dbReference type="NCBI Taxonomy" id="247482"/>
    <lineage>
        <taxon>Bacteria</taxon>
        <taxon>Pseudomonadati</taxon>
        <taxon>Pseudomonadota</taxon>
        <taxon>Betaproteobacteria</taxon>
        <taxon>Burkholderiales</taxon>
        <taxon>Tepidimonas</taxon>
    </lineage>
</organism>
<dbReference type="AlphaFoldDB" id="A0A554WQZ3"/>
<comment type="caution">
    <text evidence="2">The sequence shown here is derived from an EMBL/GenBank/DDBJ whole genome shotgun (WGS) entry which is preliminary data.</text>
</comment>
<name>A0A554WQZ3_9BURK</name>
<keyword evidence="1" id="KW-0472">Membrane</keyword>
<proteinExistence type="predicted"/>
<keyword evidence="1" id="KW-0812">Transmembrane</keyword>
<feature type="transmembrane region" description="Helical" evidence="1">
    <location>
        <begin position="44"/>
        <end position="63"/>
    </location>
</feature>
<keyword evidence="1" id="KW-1133">Transmembrane helix</keyword>
<feature type="transmembrane region" description="Helical" evidence="1">
    <location>
        <begin position="69"/>
        <end position="89"/>
    </location>
</feature>
<sequence length="182" mass="19654">MAQGVAVQQADRSPARAGGRLAQRSAQGWRWCLRRNGALTPRQWAVAFAAACAAVLAVAGLFAALGAVLVLPFAALELFVVVLAFAWMARHAADREVLELDAETLHVERHCGRRCTRVRLPRSRVRVHPPQGTRTLITLQAGAQRVEVGQHVPPLLRRQLAQELQWTLALSGGVTPASGHSG</sequence>
<dbReference type="Proteomes" id="UP000318554">
    <property type="component" value="Unassembled WGS sequence"/>
</dbReference>
<evidence type="ECO:0008006" key="4">
    <source>
        <dbReference type="Google" id="ProtNLM"/>
    </source>
</evidence>